<dbReference type="EMBL" id="SOCP01000014">
    <property type="protein sequence ID" value="TDV44172.1"/>
    <property type="molecule type" value="Genomic_DNA"/>
</dbReference>
<evidence type="ECO:0000313" key="4">
    <source>
        <dbReference type="Proteomes" id="UP000294927"/>
    </source>
</evidence>
<feature type="chain" id="PRO_5020444131" description="ATP/GTP-binding protein" evidence="2">
    <location>
        <begin position="25"/>
        <end position="273"/>
    </location>
</feature>
<evidence type="ECO:0000256" key="2">
    <source>
        <dbReference type="SAM" id="SignalP"/>
    </source>
</evidence>
<keyword evidence="4" id="KW-1185">Reference proteome</keyword>
<evidence type="ECO:0000256" key="1">
    <source>
        <dbReference type="SAM" id="MobiDB-lite"/>
    </source>
</evidence>
<feature type="signal peptide" evidence="2">
    <location>
        <begin position="1"/>
        <end position="24"/>
    </location>
</feature>
<keyword evidence="2" id="KW-0732">Signal</keyword>
<dbReference type="Proteomes" id="UP000294927">
    <property type="component" value="Unassembled WGS sequence"/>
</dbReference>
<comment type="caution">
    <text evidence="3">The sequence shown here is derived from an EMBL/GenBank/DDBJ whole genome shotgun (WGS) entry which is preliminary data.</text>
</comment>
<accession>A0A4R7V5Y9</accession>
<dbReference type="AlphaFoldDB" id="A0A4R7V5Y9"/>
<feature type="region of interest" description="Disordered" evidence="1">
    <location>
        <begin position="195"/>
        <end position="221"/>
    </location>
</feature>
<evidence type="ECO:0000313" key="3">
    <source>
        <dbReference type="EMBL" id="TDV44172.1"/>
    </source>
</evidence>
<gene>
    <name evidence="3" type="ORF">CLV71_11481</name>
</gene>
<feature type="region of interest" description="Disordered" evidence="1">
    <location>
        <begin position="43"/>
        <end position="83"/>
    </location>
</feature>
<protein>
    <recommendedName>
        <fullName evidence="5">ATP/GTP-binding protein</fullName>
    </recommendedName>
</protein>
<evidence type="ECO:0008006" key="5">
    <source>
        <dbReference type="Google" id="ProtNLM"/>
    </source>
</evidence>
<feature type="compositionally biased region" description="Polar residues" evidence="1">
    <location>
        <begin position="67"/>
        <end position="81"/>
    </location>
</feature>
<proteinExistence type="predicted"/>
<reference evidence="3 4" key="1">
    <citation type="submission" date="2019-03" db="EMBL/GenBank/DDBJ databases">
        <title>Genomic Encyclopedia of Archaeal and Bacterial Type Strains, Phase II (KMG-II): from individual species to whole genera.</title>
        <authorList>
            <person name="Goeker M."/>
        </authorList>
    </citation>
    <scope>NUCLEOTIDE SEQUENCE [LARGE SCALE GENOMIC DNA]</scope>
    <source>
        <strain evidence="3 4">DSM 45499</strain>
    </source>
</reference>
<organism evidence="3 4">
    <name type="scientific">Actinophytocola oryzae</name>
    <dbReference type="NCBI Taxonomy" id="502181"/>
    <lineage>
        <taxon>Bacteria</taxon>
        <taxon>Bacillati</taxon>
        <taxon>Actinomycetota</taxon>
        <taxon>Actinomycetes</taxon>
        <taxon>Pseudonocardiales</taxon>
        <taxon>Pseudonocardiaceae</taxon>
    </lineage>
</organism>
<name>A0A4R7V5Y9_9PSEU</name>
<dbReference type="RefSeq" id="WP_166664333.1">
    <property type="nucleotide sequence ID" value="NZ_SOCP01000014.1"/>
</dbReference>
<sequence>MLTRPARMSILVVLVLCASTVAAAADDGWGTVECDQLPSPQCDVEVGSASRPNSVPTPADAPAGSPGQDSAQPTCVYQPSPFQGHPNADSWPPSFWYEGLCELTGAIITPTPIAALTPGEVARLARNQLRPPRPRPAANPAGDQLVNLPTWLYLTSAWRPVSASASVPGVTVTATASPTSVTWVVGDDTTVECAGPGSTYDRDTDPRSESPTCGHTYRRSSGHSTFPVIVTIHWAVTWTGGGQAGALPELTTTGTTAFRVRESQALNIAPPTR</sequence>